<feature type="region of interest" description="Disordered" evidence="1">
    <location>
        <begin position="100"/>
        <end position="172"/>
    </location>
</feature>
<protein>
    <recommendedName>
        <fullName evidence="5">Energy transducer TonB</fullName>
    </recommendedName>
</protein>
<keyword evidence="2" id="KW-1133">Transmembrane helix</keyword>
<accession>A0A5C6RPY8</accession>
<sequence>MEVIQDNNSRKGLIVTILFHTLLLLLFLFVGMAYPDPPPPEEGITINFGTSDEGSGDVQPENPTETSENIEKENVEAETTTASNIAEEQVVTQNTTETINVNASENTTQESETVVEEQSTSQNLSEALNAFNNNSSSSNANEGETGNPGDQGSLDGDPNSSNHTGGGIGNGVSYSLAGRSMLSTPKINDNSQEQGKVVVDIVVDKTGKVIKATPGGRGSTTTSPLLYKKALDAALKTKFNAKPDLIGDQKGQMTFVFILN</sequence>
<dbReference type="RefSeq" id="WP_147102033.1">
    <property type="nucleotide sequence ID" value="NZ_VOOS01000006.1"/>
</dbReference>
<dbReference type="Proteomes" id="UP000321721">
    <property type="component" value="Unassembled WGS sequence"/>
</dbReference>
<evidence type="ECO:0000256" key="1">
    <source>
        <dbReference type="SAM" id="MobiDB-lite"/>
    </source>
</evidence>
<dbReference type="EMBL" id="VOOS01000006">
    <property type="protein sequence ID" value="TXB64024.1"/>
    <property type="molecule type" value="Genomic_DNA"/>
</dbReference>
<evidence type="ECO:0008006" key="5">
    <source>
        <dbReference type="Google" id="ProtNLM"/>
    </source>
</evidence>
<name>A0A5C6RPY8_9FLAO</name>
<keyword evidence="4" id="KW-1185">Reference proteome</keyword>
<evidence type="ECO:0000256" key="2">
    <source>
        <dbReference type="SAM" id="Phobius"/>
    </source>
</evidence>
<feature type="transmembrane region" description="Helical" evidence="2">
    <location>
        <begin position="12"/>
        <end position="34"/>
    </location>
</feature>
<feature type="region of interest" description="Disordered" evidence="1">
    <location>
        <begin position="40"/>
        <end position="80"/>
    </location>
</feature>
<comment type="caution">
    <text evidence="3">The sequence shown here is derived from an EMBL/GenBank/DDBJ whole genome shotgun (WGS) entry which is preliminary data.</text>
</comment>
<keyword evidence="2" id="KW-0472">Membrane</keyword>
<dbReference type="SUPFAM" id="SSF74653">
    <property type="entry name" value="TolA/TonB C-terminal domain"/>
    <property type="match status" value="1"/>
</dbReference>
<feature type="compositionally biased region" description="Low complexity" evidence="1">
    <location>
        <begin position="100"/>
        <end position="142"/>
    </location>
</feature>
<dbReference type="OrthoDB" id="676306at2"/>
<dbReference type="AlphaFoldDB" id="A0A5C6RPY8"/>
<proteinExistence type="predicted"/>
<organism evidence="3 4">
    <name type="scientific">Vicingus serpentipes</name>
    <dbReference type="NCBI Taxonomy" id="1926625"/>
    <lineage>
        <taxon>Bacteria</taxon>
        <taxon>Pseudomonadati</taxon>
        <taxon>Bacteroidota</taxon>
        <taxon>Flavobacteriia</taxon>
        <taxon>Flavobacteriales</taxon>
        <taxon>Vicingaceae</taxon>
        <taxon>Vicingus</taxon>
    </lineage>
</organism>
<evidence type="ECO:0000313" key="3">
    <source>
        <dbReference type="EMBL" id="TXB64024.1"/>
    </source>
</evidence>
<keyword evidence="2" id="KW-0812">Transmembrane</keyword>
<reference evidence="3 4" key="1">
    <citation type="submission" date="2019-08" db="EMBL/GenBank/DDBJ databases">
        <title>Genome of Vicingus serpentipes NCIMB 15042.</title>
        <authorList>
            <person name="Bowman J.P."/>
        </authorList>
    </citation>
    <scope>NUCLEOTIDE SEQUENCE [LARGE SCALE GENOMIC DNA]</scope>
    <source>
        <strain evidence="3 4">NCIMB 15042</strain>
    </source>
</reference>
<gene>
    <name evidence="3" type="ORF">FRY74_12285</name>
</gene>
<evidence type="ECO:0000313" key="4">
    <source>
        <dbReference type="Proteomes" id="UP000321721"/>
    </source>
</evidence>